<dbReference type="Proteomes" id="UP001473063">
    <property type="component" value="Unassembled WGS sequence"/>
</dbReference>
<evidence type="ECO:0000256" key="15">
    <source>
        <dbReference type="ARBA" id="ARBA00022842"/>
    </source>
</evidence>
<name>A0ABV1BHW9_9FIRM</name>
<evidence type="ECO:0000256" key="8">
    <source>
        <dbReference type="ARBA" id="ARBA00022448"/>
    </source>
</evidence>
<keyword evidence="14 17" id="KW-0418">Kinase</keyword>
<dbReference type="PIRSF" id="PIRSF000732">
    <property type="entry name" value="PTS_enzyme_I"/>
    <property type="match status" value="1"/>
</dbReference>
<evidence type="ECO:0000313" key="22">
    <source>
        <dbReference type="Proteomes" id="UP001473063"/>
    </source>
</evidence>
<dbReference type="Gene3D" id="1.10.274.10">
    <property type="entry name" value="PtsI, HPr-binding domain"/>
    <property type="match status" value="1"/>
</dbReference>
<evidence type="ECO:0000259" key="20">
    <source>
        <dbReference type="Pfam" id="PF05524"/>
    </source>
</evidence>
<protein>
    <recommendedName>
        <fullName evidence="7 17">Phosphoenolpyruvate-protein phosphotransferase</fullName>
        <ecNumber evidence="6 17">2.7.3.9</ecNumber>
    </recommendedName>
    <alternativeName>
        <fullName evidence="16 17">Phosphotransferase system, enzyme I</fullName>
    </alternativeName>
</protein>
<gene>
    <name evidence="21" type="primary">ptsP</name>
    <name evidence="21" type="ORF">WMO28_14995</name>
</gene>
<proteinExistence type="inferred from homology"/>
<feature type="domain" description="PEP-utilising enzyme C-terminal" evidence="19">
    <location>
        <begin position="248"/>
        <end position="534"/>
    </location>
</feature>
<evidence type="ECO:0000256" key="17">
    <source>
        <dbReference type="PIRNR" id="PIRNR000732"/>
    </source>
</evidence>
<evidence type="ECO:0000259" key="19">
    <source>
        <dbReference type="Pfam" id="PF02896"/>
    </source>
</evidence>
<dbReference type="PANTHER" id="PTHR46244">
    <property type="entry name" value="PHOSPHOENOLPYRUVATE-PROTEIN PHOSPHOTRANSFERASE"/>
    <property type="match status" value="1"/>
</dbReference>
<dbReference type="Pfam" id="PF02896">
    <property type="entry name" value="PEP-utilizers_C"/>
    <property type="match status" value="1"/>
</dbReference>
<dbReference type="InterPro" id="IPR036637">
    <property type="entry name" value="Phosphohistidine_dom_sf"/>
</dbReference>
<dbReference type="PRINTS" id="PR01736">
    <property type="entry name" value="PHPHTRNFRASE"/>
</dbReference>
<dbReference type="InterPro" id="IPR008279">
    <property type="entry name" value="PEP-util_enz_mobile_dom"/>
</dbReference>
<dbReference type="InterPro" id="IPR024692">
    <property type="entry name" value="PTS_EI"/>
</dbReference>
<keyword evidence="22" id="KW-1185">Reference proteome</keyword>
<dbReference type="InterPro" id="IPR023151">
    <property type="entry name" value="PEP_util_CS"/>
</dbReference>
<accession>A0ABV1BHW9</accession>
<dbReference type="Pfam" id="PF00391">
    <property type="entry name" value="PEP-utilizers"/>
    <property type="match status" value="1"/>
</dbReference>
<keyword evidence="8 17" id="KW-0813">Transport</keyword>
<reference evidence="21 22" key="1">
    <citation type="submission" date="2024-03" db="EMBL/GenBank/DDBJ databases">
        <title>Human intestinal bacterial collection.</title>
        <authorList>
            <person name="Pauvert C."/>
            <person name="Hitch T.C.A."/>
            <person name="Clavel T."/>
        </authorList>
    </citation>
    <scope>NUCLEOTIDE SEQUENCE [LARGE SCALE GENOMIC DNA]</scope>
    <source>
        <strain evidence="21 22">CLA-JM-H16</strain>
    </source>
</reference>
<dbReference type="InterPro" id="IPR000121">
    <property type="entry name" value="PEP_util_C"/>
</dbReference>
<evidence type="ECO:0000256" key="14">
    <source>
        <dbReference type="ARBA" id="ARBA00022777"/>
    </source>
</evidence>
<keyword evidence="15 17" id="KW-0460">Magnesium</keyword>
<comment type="function">
    <text evidence="3 17">General (non sugar-specific) component of the phosphoenolpyruvate-dependent sugar phosphotransferase system (sugar PTS). This major carbohydrate active-transport system catalyzes the phosphorylation of incoming sugar substrates concomitantly with their translocation across the cell membrane. Enzyme I transfers the phosphoryl group from phosphoenolpyruvate (PEP) to the phosphoryl carrier protein (HPr).</text>
</comment>
<evidence type="ECO:0000256" key="2">
    <source>
        <dbReference type="ARBA" id="ARBA00001946"/>
    </source>
</evidence>
<dbReference type="SUPFAM" id="SSF52009">
    <property type="entry name" value="Phosphohistidine domain"/>
    <property type="match status" value="1"/>
</dbReference>
<feature type="domain" description="PEP-utilising enzyme mobile" evidence="18">
    <location>
        <begin position="151"/>
        <end position="221"/>
    </location>
</feature>
<dbReference type="InterPro" id="IPR040442">
    <property type="entry name" value="Pyrv_kinase-like_dom_sf"/>
</dbReference>
<dbReference type="SUPFAM" id="SSF47831">
    <property type="entry name" value="Enzyme I of the PEP:sugar phosphotransferase system HPr-binding (sub)domain"/>
    <property type="match status" value="1"/>
</dbReference>
<evidence type="ECO:0000313" key="21">
    <source>
        <dbReference type="EMBL" id="MEQ2372212.1"/>
    </source>
</evidence>
<comment type="catalytic activity">
    <reaction evidence="1 17">
        <text>L-histidyl-[protein] + phosphoenolpyruvate = N(pros)-phospho-L-histidyl-[protein] + pyruvate</text>
        <dbReference type="Rhea" id="RHEA:23880"/>
        <dbReference type="Rhea" id="RHEA-COMP:9745"/>
        <dbReference type="Rhea" id="RHEA-COMP:9746"/>
        <dbReference type="ChEBI" id="CHEBI:15361"/>
        <dbReference type="ChEBI" id="CHEBI:29979"/>
        <dbReference type="ChEBI" id="CHEBI:58702"/>
        <dbReference type="ChEBI" id="CHEBI:64837"/>
        <dbReference type="EC" id="2.7.3.9"/>
    </reaction>
</comment>
<keyword evidence="10 17" id="KW-0762">Sugar transport</keyword>
<keyword evidence="9 17" id="KW-0963">Cytoplasm</keyword>
<evidence type="ECO:0000256" key="9">
    <source>
        <dbReference type="ARBA" id="ARBA00022490"/>
    </source>
</evidence>
<dbReference type="InterPro" id="IPR008731">
    <property type="entry name" value="PTS_EIN"/>
</dbReference>
<dbReference type="Gene3D" id="3.50.30.10">
    <property type="entry name" value="Phosphohistidine domain"/>
    <property type="match status" value="1"/>
</dbReference>
<comment type="subcellular location">
    <subcellularLocation>
        <location evidence="4 17">Cytoplasm</location>
    </subcellularLocation>
</comment>
<evidence type="ECO:0000256" key="13">
    <source>
        <dbReference type="ARBA" id="ARBA00022723"/>
    </source>
</evidence>
<evidence type="ECO:0000256" key="12">
    <source>
        <dbReference type="ARBA" id="ARBA00022683"/>
    </source>
</evidence>
<evidence type="ECO:0000256" key="1">
    <source>
        <dbReference type="ARBA" id="ARBA00000683"/>
    </source>
</evidence>
<keyword evidence="13 17" id="KW-0479">Metal-binding</keyword>
<dbReference type="EC" id="2.7.3.9" evidence="6 17"/>
<dbReference type="RefSeq" id="WP_349057522.1">
    <property type="nucleotide sequence ID" value="NZ_JBBMEJ010000024.1"/>
</dbReference>
<dbReference type="Gene3D" id="3.20.20.60">
    <property type="entry name" value="Phosphoenolpyruvate-binding domains"/>
    <property type="match status" value="1"/>
</dbReference>
<evidence type="ECO:0000256" key="7">
    <source>
        <dbReference type="ARBA" id="ARBA00016544"/>
    </source>
</evidence>
<dbReference type="InterPro" id="IPR050499">
    <property type="entry name" value="PEP-utilizing_PTS_enzyme"/>
</dbReference>
<dbReference type="NCBIfam" id="TIGR01417">
    <property type="entry name" value="PTS_I_fam"/>
    <property type="match status" value="1"/>
</dbReference>
<evidence type="ECO:0000256" key="11">
    <source>
        <dbReference type="ARBA" id="ARBA00022679"/>
    </source>
</evidence>
<dbReference type="PANTHER" id="PTHR46244:SF3">
    <property type="entry name" value="PHOSPHOENOLPYRUVATE-PROTEIN PHOSPHOTRANSFERASE"/>
    <property type="match status" value="1"/>
</dbReference>
<comment type="cofactor">
    <cofactor evidence="2 17">
        <name>Mg(2+)</name>
        <dbReference type="ChEBI" id="CHEBI:18420"/>
    </cofactor>
</comment>
<dbReference type="PROSITE" id="PS00742">
    <property type="entry name" value="PEP_ENZYMES_2"/>
    <property type="match status" value="1"/>
</dbReference>
<evidence type="ECO:0000256" key="5">
    <source>
        <dbReference type="ARBA" id="ARBA00007837"/>
    </source>
</evidence>
<organism evidence="21 22">
    <name type="scientific">Blautia aquisgranensis</name>
    <dbReference type="NCBI Taxonomy" id="3133153"/>
    <lineage>
        <taxon>Bacteria</taxon>
        <taxon>Bacillati</taxon>
        <taxon>Bacillota</taxon>
        <taxon>Clostridia</taxon>
        <taxon>Lachnospirales</taxon>
        <taxon>Lachnospiraceae</taxon>
        <taxon>Blautia</taxon>
    </lineage>
</organism>
<dbReference type="InterPro" id="IPR036618">
    <property type="entry name" value="PtsI_HPr-bd_sf"/>
</dbReference>
<sequence length="550" mass="62243">MEIYKGVSAFAGIAIGKILYYHRGEYQIRQSMVDNVKKELDRLDKARTAVREQIQHMYKNGCPLPKEQELTLKRQIRLLSGGSFQRAVESMITTEKVSAAYAVQTTRDELANVFRNLEDEAVKEQIENIREISELLIGAMGGSHARINLGDEPVILAAEQLSPNELLEMNKSRLLAVAMHQGSIISHVSIMAKSMAIPTLVEVEIQKEWDGHLAIVDGYTGTLYIDPEPELLKEYRIRHQADTEEREELLRLRNQEDVTADGRKIKLLANIGNLDDLNTVLYYGATGIGLLRSEFQYLGRENYPRENELFRAYKKVAEDMEGRPAVIRTVDLGADRQADYMAIPDETNPMMGNRGIRLCIDRKKMFKAQLRAIYRASAYGNLSLMYPMITSEEELDEIEELIREVKKGLNEKNIPYKNIRTGIMIETPAAVMISEELGKRVDFLSLGTNDLTQYTLAMDRQNLLLKNKYNDHHPALVKMIRMVTEAGHRSGCNVYICGELAADSNLTEKFIQMGVDGLSVVPACVLPIRKAIRAAYADEANRPTEQNKTE</sequence>
<evidence type="ECO:0000256" key="16">
    <source>
        <dbReference type="ARBA" id="ARBA00033235"/>
    </source>
</evidence>
<dbReference type="GO" id="GO:0008965">
    <property type="term" value="F:phosphoenolpyruvate-protein phosphotransferase activity"/>
    <property type="evidence" value="ECO:0007669"/>
    <property type="project" value="UniProtKB-EC"/>
</dbReference>
<comment type="caution">
    <text evidence="21">The sequence shown here is derived from an EMBL/GenBank/DDBJ whole genome shotgun (WGS) entry which is preliminary data.</text>
</comment>
<evidence type="ECO:0000259" key="18">
    <source>
        <dbReference type="Pfam" id="PF00391"/>
    </source>
</evidence>
<dbReference type="Pfam" id="PF05524">
    <property type="entry name" value="PEP-utilisers_N"/>
    <property type="match status" value="1"/>
</dbReference>
<dbReference type="InterPro" id="IPR006318">
    <property type="entry name" value="PTS_EI-like"/>
</dbReference>
<keyword evidence="11 17" id="KW-0808">Transferase</keyword>
<comment type="similarity">
    <text evidence="5 17">Belongs to the PEP-utilizing enzyme family.</text>
</comment>
<feature type="domain" description="Phosphotransferase system enzyme I N-terminal" evidence="20">
    <location>
        <begin position="5"/>
        <end position="124"/>
    </location>
</feature>
<evidence type="ECO:0000256" key="10">
    <source>
        <dbReference type="ARBA" id="ARBA00022597"/>
    </source>
</evidence>
<dbReference type="EMBL" id="JBBMEJ010000024">
    <property type="protein sequence ID" value="MEQ2372212.1"/>
    <property type="molecule type" value="Genomic_DNA"/>
</dbReference>
<evidence type="ECO:0000256" key="4">
    <source>
        <dbReference type="ARBA" id="ARBA00004496"/>
    </source>
</evidence>
<dbReference type="SUPFAM" id="SSF51621">
    <property type="entry name" value="Phosphoenolpyruvate/pyruvate domain"/>
    <property type="match status" value="1"/>
</dbReference>
<dbReference type="InterPro" id="IPR015813">
    <property type="entry name" value="Pyrv/PenolPyrv_kinase-like_dom"/>
</dbReference>
<evidence type="ECO:0000256" key="6">
    <source>
        <dbReference type="ARBA" id="ARBA00012232"/>
    </source>
</evidence>
<evidence type="ECO:0000256" key="3">
    <source>
        <dbReference type="ARBA" id="ARBA00002728"/>
    </source>
</evidence>
<keyword evidence="12 17" id="KW-0598">Phosphotransferase system</keyword>